<evidence type="ECO:0000313" key="2">
    <source>
        <dbReference type="EMBL" id="ALD66850.1"/>
    </source>
</evidence>
<accession>A0A0M4K287</accession>
<dbReference type="PROSITE" id="PS51257">
    <property type="entry name" value="PROKAR_LIPOPROTEIN"/>
    <property type="match status" value="1"/>
</dbReference>
<evidence type="ECO:0000313" key="3">
    <source>
        <dbReference type="Proteomes" id="UP000063919"/>
    </source>
</evidence>
<feature type="chain" id="PRO_5005796730" description="Lipoprotein" evidence="1">
    <location>
        <begin position="23"/>
        <end position="753"/>
    </location>
</feature>
<reference evidence="2 3" key="1">
    <citation type="journal article" date="2015" name="Genome Announc.">
        <title>Complete Genome Sequence of Spiroplasma cantharicola CC-1T (DSM 21588), a Bacterium Isolated from Soldier Beetle (Cantharis carolinus).</title>
        <authorList>
            <person name="Lo W.S."/>
            <person name="Liu P.Y."/>
            <person name="Kuo C.H."/>
        </authorList>
    </citation>
    <scope>NUCLEOTIDE SEQUENCE [LARGE SCALE GENOMIC DNA]</scope>
    <source>
        <strain evidence="2 3">CC-1</strain>
    </source>
</reference>
<proteinExistence type="predicted"/>
<sequence>MKKLLNILTSVTLIGSAATSVAACGNGGGGKEPDLSSLQKEMLKGSEFISRLIVAGRHENLNYNINEILSIFLTPTPTAMNMPVSYKYKGESINMATNINKFKNYLAPSLNYYNGDYYAGMFASYIMGMYDNEFYDEIINGVDGAYYFRDTFSKKGNQGYNKNGNNAMGYAAGLGNDINLSKNEDRRNLAWGIQDTGALSNYLLNLGFDGANPTDTNGTAGVKTASAEGKKGGTNGSGYAWYNSILMSGKATQSVDFKNDKSLISNNKLKEENYIVANDENQSTINGNKFNSTGALITKVAGEQNVNGFISLFGSMLENLSDTKNGAFIMAEFMNILFPMITQDFSVWNPVPETQTMMQGVGMSLISNVWRGIKNIDSSLISNYPDLIEKIDNLNDAPTKFGLAHYSKLEEMYKTANNDKMEQGKNAKFIVEIIDELIKIYENTENKEEFNQKFFIEKSSPFYKAYSSIMEYIGEENWIISMQGKNDNGGINLLNFARGAYNIFSNSEIMQEFELIINEFKDEKNFRDLTNVQKNKFLELIGWSEDGYEEGSLGARLYNGFTNEKVIGQKDFADFFAGFKDSVANAMAKVHEPVLQYINDDKYWKVNNFKISTTSNTQLSGKMEFTLDYNGIGDVTSNASKQTKKVEVGQKFNPYQTLEKHQQKEIEELKKLDKLDEEKLKNSGKILGLEQKIITKDDLAKYDGLGNYQDYKPVKNSYKIVWENISKNQESPYWVITSLKSFNADGEEFYNIY</sequence>
<dbReference type="KEGG" id="scj:SCANT_v1c09440"/>
<keyword evidence="1" id="KW-0732">Signal</keyword>
<feature type="signal peptide" evidence="1">
    <location>
        <begin position="1"/>
        <end position="22"/>
    </location>
</feature>
<dbReference type="OrthoDB" id="388278at2"/>
<gene>
    <name evidence="2" type="ORF">SCANT_v1c09440</name>
</gene>
<protein>
    <recommendedName>
        <fullName evidence="4">Lipoprotein</fullName>
    </recommendedName>
</protein>
<dbReference type="NCBIfam" id="NF038029">
    <property type="entry name" value="LP_plasma"/>
    <property type="match status" value="1"/>
</dbReference>
<evidence type="ECO:0000256" key="1">
    <source>
        <dbReference type="SAM" id="SignalP"/>
    </source>
</evidence>
<dbReference type="STRING" id="362837.SCANT_v1c09440"/>
<dbReference type="InterPro" id="IPR054816">
    <property type="entry name" value="Lipoprotein_mollicutes-type_CS"/>
</dbReference>
<dbReference type="PATRIC" id="fig|362837.3.peg.960"/>
<organism evidence="2 3">
    <name type="scientific">Spiroplasma cantharicola</name>
    <dbReference type="NCBI Taxonomy" id="362837"/>
    <lineage>
        <taxon>Bacteria</taxon>
        <taxon>Bacillati</taxon>
        <taxon>Mycoplasmatota</taxon>
        <taxon>Mollicutes</taxon>
        <taxon>Entomoplasmatales</taxon>
        <taxon>Spiroplasmataceae</taxon>
        <taxon>Spiroplasma</taxon>
    </lineage>
</organism>
<dbReference type="AlphaFoldDB" id="A0A0M4K287"/>
<evidence type="ECO:0008006" key="4">
    <source>
        <dbReference type="Google" id="ProtNLM"/>
    </source>
</evidence>
<name>A0A0M4K287_9MOLU</name>
<dbReference type="Proteomes" id="UP000063919">
    <property type="component" value="Chromosome"/>
</dbReference>
<dbReference type="EMBL" id="CP012622">
    <property type="protein sequence ID" value="ALD66850.1"/>
    <property type="molecule type" value="Genomic_DNA"/>
</dbReference>
<keyword evidence="3" id="KW-1185">Reference proteome</keyword>
<dbReference type="RefSeq" id="WP_053946592.1">
    <property type="nucleotide sequence ID" value="NZ_CP012622.1"/>
</dbReference>